<protein>
    <submittedName>
        <fullName evidence="1">Uncharacterized protein</fullName>
    </submittedName>
</protein>
<accession>A0A239IY65</accession>
<dbReference type="OrthoDB" id="3380712at2"/>
<reference evidence="1 2" key="1">
    <citation type="submission" date="2017-06" db="EMBL/GenBank/DDBJ databases">
        <authorList>
            <person name="Kim H.J."/>
            <person name="Triplett B.A."/>
        </authorList>
    </citation>
    <scope>NUCLEOTIDE SEQUENCE [LARGE SCALE GENOMIC DNA]</scope>
    <source>
        <strain evidence="1 2">DSM 43151</strain>
    </source>
</reference>
<gene>
    <name evidence="1" type="ORF">SAMN06264365_13173</name>
</gene>
<name>A0A239IY65_9ACTN</name>
<evidence type="ECO:0000313" key="1">
    <source>
        <dbReference type="EMBL" id="SNS98561.1"/>
    </source>
</evidence>
<keyword evidence="2" id="KW-1185">Reference proteome</keyword>
<dbReference type="EMBL" id="FZNR01000031">
    <property type="protein sequence ID" value="SNS98561.1"/>
    <property type="molecule type" value="Genomic_DNA"/>
</dbReference>
<dbReference type="Proteomes" id="UP000198415">
    <property type="component" value="Unassembled WGS sequence"/>
</dbReference>
<organism evidence="1 2">
    <name type="scientific">Actinoplanes regularis</name>
    <dbReference type="NCBI Taxonomy" id="52697"/>
    <lineage>
        <taxon>Bacteria</taxon>
        <taxon>Bacillati</taxon>
        <taxon>Actinomycetota</taxon>
        <taxon>Actinomycetes</taxon>
        <taxon>Micromonosporales</taxon>
        <taxon>Micromonosporaceae</taxon>
        <taxon>Actinoplanes</taxon>
    </lineage>
</organism>
<dbReference type="AlphaFoldDB" id="A0A239IY65"/>
<dbReference type="RefSeq" id="WP_143232875.1">
    <property type="nucleotide sequence ID" value="NZ_BOMU01000113.1"/>
</dbReference>
<evidence type="ECO:0000313" key="2">
    <source>
        <dbReference type="Proteomes" id="UP000198415"/>
    </source>
</evidence>
<sequence>MPHYLQAWQRQCDCRCPVHDRQARVTYDEPGCACTITCATQPLTLLADRWGYAFFLDQRGDLWQVPALTNGTWDWENAGEVDTRHDLYHASVVIEHLLRASAYLLANAPV</sequence>
<proteinExistence type="predicted"/>